<dbReference type="InterPro" id="IPR005174">
    <property type="entry name" value="KIB1-4_b-propeller"/>
</dbReference>
<protein>
    <recommendedName>
        <fullName evidence="1">KIB1-4 beta-propeller domain-containing protein</fullName>
    </recommendedName>
</protein>
<dbReference type="Pfam" id="PF03478">
    <property type="entry name" value="Beta-prop_KIB1-4"/>
    <property type="match status" value="1"/>
</dbReference>
<evidence type="ECO:0000259" key="1">
    <source>
        <dbReference type="Pfam" id="PF03478"/>
    </source>
</evidence>
<dbReference type="OMA" id="FICHIYD"/>
<organism evidence="2 3">
    <name type="scientific">Triticum turgidum subsp. durum</name>
    <name type="common">Durum wheat</name>
    <name type="synonym">Triticum durum</name>
    <dbReference type="NCBI Taxonomy" id="4567"/>
    <lineage>
        <taxon>Eukaryota</taxon>
        <taxon>Viridiplantae</taxon>
        <taxon>Streptophyta</taxon>
        <taxon>Embryophyta</taxon>
        <taxon>Tracheophyta</taxon>
        <taxon>Spermatophyta</taxon>
        <taxon>Magnoliopsida</taxon>
        <taxon>Liliopsida</taxon>
        <taxon>Poales</taxon>
        <taxon>Poaceae</taxon>
        <taxon>BOP clade</taxon>
        <taxon>Pooideae</taxon>
        <taxon>Triticodae</taxon>
        <taxon>Triticeae</taxon>
        <taxon>Triticinae</taxon>
        <taxon>Triticum</taxon>
    </lineage>
</organism>
<accession>A0A9R1Q7L2</accession>
<dbReference type="AlphaFoldDB" id="A0A9R1Q7L2"/>
<sequence length="433" mass="47764">MSTSSAANHLCPPAVAAASATVPDQASPWPWASLHADLVRLVGWRVLAGDLLDYVRFRAVCTHWRFSTVCPRGRGIVDPRFHPGRWMVLPEGHGLHPDDKAKRRLFSLSTGVSVCPRLPEDYCILDSVILDSVNGILLLQRRQQQHDQGSIRLFNPFTGDIGELPPLGSVVSDSKLHLSFDEISSHVVPGGVVTSLIVSSDGAAAVMIWLVELSRVIFATTKDRQWSQSTRMFIRTRRPISFQGKLYILCYDPPSHALQVLQMGPPVYEHGTTLGLGSSFLPTSKLIATCPTIKMSDGIGLAECDSEILVIAYKDSTHTHMVVYRVPDLMLGKVIPVTDIGSKSVFFDTKTSMQTANSGVIPTIASDTIVLRRHHERCHPWQYHLDSGTWSPTTHPMSQCGFICHIYDCCGCTLRPRAGWTVRSSMTKGSKQL</sequence>
<dbReference type="PANTHER" id="PTHR33165:SF50">
    <property type="entry name" value="F-BOX DOMAIN-CONTAINING PROTEIN"/>
    <property type="match status" value="1"/>
</dbReference>
<evidence type="ECO:0000313" key="2">
    <source>
        <dbReference type="EMBL" id="VAH72219.1"/>
    </source>
</evidence>
<keyword evidence="3" id="KW-1185">Reference proteome</keyword>
<feature type="domain" description="KIB1-4 beta-propeller" evidence="1">
    <location>
        <begin position="106"/>
        <end position="369"/>
    </location>
</feature>
<dbReference type="Gramene" id="TRITD3Bv1G021530.2">
    <property type="protein sequence ID" value="TRITD3Bv1G021530.2"/>
    <property type="gene ID" value="TRITD3Bv1G021530"/>
</dbReference>
<dbReference type="PANTHER" id="PTHR33165">
    <property type="entry name" value="F-BOX DOMAIN CONTAINING PROTEIN-LIKE-RELATED"/>
    <property type="match status" value="1"/>
</dbReference>
<evidence type="ECO:0000313" key="3">
    <source>
        <dbReference type="Proteomes" id="UP000324705"/>
    </source>
</evidence>
<reference evidence="2 3" key="1">
    <citation type="submission" date="2017-09" db="EMBL/GenBank/DDBJ databases">
        <authorList>
            <consortium name="International Durum Wheat Genome Sequencing Consortium (IDWGSC)"/>
            <person name="Milanesi L."/>
        </authorList>
    </citation>
    <scope>NUCLEOTIDE SEQUENCE [LARGE SCALE GENOMIC DNA]</scope>
    <source>
        <strain evidence="3">cv. Svevo</strain>
    </source>
</reference>
<name>A0A9R1Q7L2_TRITD</name>
<proteinExistence type="predicted"/>
<dbReference type="EMBL" id="LT934116">
    <property type="protein sequence ID" value="VAH72219.1"/>
    <property type="molecule type" value="Genomic_DNA"/>
</dbReference>
<dbReference type="Proteomes" id="UP000324705">
    <property type="component" value="Chromosome 3B"/>
</dbReference>
<gene>
    <name evidence="2" type="ORF">TRITD_3Bv1G021530</name>
</gene>